<organism evidence="8 9">
    <name type="scientific">Ancylostoma ceylanicum</name>
    <dbReference type="NCBI Taxonomy" id="53326"/>
    <lineage>
        <taxon>Eukaryota</taxon>
        <taxon>Metazoa</taxon>
        <taxon>Ecdysozoa</taxon>
        <taxon>Nematoda</taxon>
        <taxon>Chromadorea</taxon>
        <taxon>Rhabditida</taxon>
        <taxon>Rhabditina</taxon>
        <taxon>Rhabditomorpha</taxon>
        <taxon>Strongyloidea</taxon>
        <taxon>Ancylostomatidae</taxon>
        <taxon>Ancylostomatinae</taxon>
        <taxon>Ancylostoma</taxon>
    </lineage>
</organism>
<dbReference type="Proteomes" id="UP000024635">
    <property type="component" value="Unassembled WGS sequence"/>
</dbReference>
<gene>
    <name evidence="8" type="primary">Acey_s0091.g2474</name>
    <name evidence="8" type="ORF">Y032_0091g2474</name>
</gene>
<feature type="active site" description="Proton donor" evidence="4">
    <location>
        <position position="50"/>
    </location>
</feature>
<dbReference type="SUPFAM" id="SSF51430">
    <property type="entry name" value="NAD(P)-linked oxidoreductase"/>
    <property type="match status" value="1"/>
</dbReference>
<dbReference type="PIRSF" id="PIRSF000097">
    <property type="entry name" value="AKR"/>
    <property type="match status" value="1"/>
</dbReference>
<dbReference type="FunFam" id="3.20.20.100:FF:000006">
    <property type="entry name" value="Aldo-keto reductase family 1 member A1"/>
    <property type="match status" value="1"/>
</dbReference>
<dbReference type="STRING" id="53326.A0A016TMB9"/>
<dbReference type="PRINTS" id="PR00069">
    <property type="entry name" value="ALDKETRDTASE"/>
</dbReference>
<dbReference type="Pfam" id="PF00248">
    <property type="entry name" value="Aldo_ket_red"/>
    <property type="match status" value="1"/>
</dbReference>
<feature type="domain" description="NADP-dependent oxidoreductase" evidence="7">
    <location>
        <begin position="18"/>
        <end position="292"/>
    </location>
</feature>
<dbReference type="OrthoDB" id="416253at2759"/>
<dbReference type="PROSITE" id="PS00063">
    <property type="entry name" value="ALDOKETO_REDUCTASE_3"/>
    <property type="match status" value="1"/>
</dbReference>
<dbReference type="AlphaFoldDB" id="A0A016TMB9"/>
<evidence type="ECO:0000256" key="5">
    <source>
        <dbReference type="PIRSR" id="PIRSR000097-2"/>
    </source>
</evidence>
<dbReference type="EMBL" id="JARK01001427">
    <property type="protein sequence ID" value="EYC03880.1"/>
    <property type="molecule type" value="Genomic_DNA"/>
</dbReference>
<feature type="site" description="Lowers pKa of active site Tyr" evidence="6">
    <location>
        <position position="78"/>
    </location>
</feature>
<reference evidence="9" key="1">
    <citation type="journal article" date="2015" name="Nat. Genet.">
        <title>The genome and transcriptome of the zoonotic hookworm Ancylostoma ceylanicum identify infection-specific gene families.</title>
        <authorList>
            <person name="Schwarz E.M."/>
            <person name="Hu Y."/>
            <person name="Antoshechkin I."/>
            <person name="Miller M.M."/>
            <person name="Sternberg P.W."/>
            <person name="Aroian R.V."/>
        </authorList>
    </citation>
    <scope>NUCLEOTIDE SEQUENCE</scope>
    <source>
        <strain evidence="9">HY135</strain>
    </source>
</reference>
<dbReference type="Gene3D" id="3.20.20.100">
    <property type="entry name" value="NADP-dependent oxidoreductase domain"/>
    <property type="match status" value="1"/>
</dbReference>
<dbReference type="InterPro" id="IPR023210">
    <property type="entry name" value="NADP_OxRdtase_dom"/>
</dbReference>
<dbReference type="InterPro" id="IPR018170">
    <property type="entry name" value="Aldo/ket_reductase_CS"/>
</dbReference>
<comment type="similarity">
    <text evidence="1">Belongs to the aldo/keto reductase family.</text>
</comment>
<keyword evidence="2" id="KW-0521">NADP</keyword>
<proteinExistence type="inferred from homology"/>
<evidence type="ECO:0000256" key="2">
    <source>
        <dbReference type="ARBA" id="ARBA00022857"/>
    </source>
</evidence>
<sequence length="317" mass="35915">MTVPSIKLSSGYDMPMVGLGTWQSKPGEVGKAVEAALKAGYTHIDCAWIYGNQVEIGETLKRLFSTSHKRENVFITSKVWNTFHSAPACKKHVVDILNQLQLDYIDLMLIHWPSGYEEGGEPFPRRPDSDKVKYSDVDYLTTWKVLEEFVKDGKIRSIGVSNFNHKQIQRIIDNCTIKPAVLQVELHPFFQQKKLREFCKEKGIAVTAYSSLGNPGSAYFRKDGDPNVLTDPVVKKIADAHGKTTAQVALRWATQLDVIVIPKSTSEARIKENAALFDFKLTDTEMKEIEGLERGWRIVDLTARDSDHPHFPFLEEY</sequence>
<evidence type="ECO:0000256" key="6">
    <source>
        <dbReference type="PIRSR" id="PIRSR000097-3"/>
    </source>
</evidence>
<accession>A0A016TMB9</accession>
<evidence type="ECO:0000256" key="3">
    <source>
        <dbReference type="ARBA" id="ARBA00023002"/>
    </source>
</evidence>
<evidence type="ECO:0000256" key="1">
    <source>
        <dbReference type="ARBA" id="ARBA00007905"/>
    </source>
</evidence>
<evidence type="ECO:0000313" key="8">
    <source>
        <dbReference type="EMBL" id="EYC03880.1"/>
    </source>
</evidence>
<evidence type="ECO:0000256" key="4">
    <source>
        <dbReference type="PIRSR" id="PIRSR000097-1"/>
    </source>
</evidence>
<feature type="binding site" evidence="5">
    <location>
        <position position="111"/>
    </location>
    <ligand>
        <name>substrate</name>
    </ligand>
</feature>
<dbReference type="PROSITE" id="PS00062">
    <property type="entry name" value="ALDOKETO_REDUCTASE_2"/>
    <property type="match status" value="1"/>
</dbReference>
<evidence type="ECO:0000313" key="9">
    <source>
        <dbReference type="Proteomes" id="UP000024635"/>
    </source>
</evidence>
<dbReference type="InterPro" id="IPR020471">
    <property type="entry name" value="AKR"/>
</dbReference>
<name>A0A016TMB9_9BILA</name>
<comment type="caution">
    <text evidence="8">The sequence shown here is derived from an EMBL/GenBank/DDBJ whole genome shotgun (WGS) entry which is preliminary data.</text>
</comment>
<dbReference type="InterPro" id="IPR036812">
    <property type="entry name" value="NAD(P)_OxRdtase_dom_sf"/>
</dbReference>
<protein>
    <recommendedName>
        <fullName evidence="7">NADP-dependent oxidoreductase domain-containing protein</fullName>
    </recommendedName>
</protein>
<dbReference type="PANTHER" id="PTHR11732">
    <property type="entry name" value="ALDO/KETO REDUCTASE"/>
    <property type="match status" value="1"/>
</dbReference>
<dbReference type="GO" id="GO:0016491">
    <property type="term" value="F:oxidoreductase activity"/>
    <property type="evidence" value="ECO:0007669"/>
    <property type="project" value="UniProtKB-KW"/>
</dbReference>
<keyword evidence="3" id="KW-0560">Oxidoreductase</keyword>
<evidence type="ECO:0000259" key="7">
    <source>
        <dbReference type="Pfam" id="PF00248"/>
    </source>
</evidence>
<keyword evidence="9" id="KW-1185">Reference proteome</keyword>